<keyword evidence="3" id="KW-1185">Reference proteome</keyword>
<evidence type="ECO:0000259" key="1">
    <source>
        <dbReference type="Pfam" id="PF01636"/>
    </source>
</evidence>
<accession>A0A031FQG2</accession>
<dbReference type="SUPFAM" id="SSF56112">
    <property type="entry name" value="Protein kinase-like (PK-like)"/>
    <property type="match status" value="1"/>
</dbReference>
<proteinExistence type="predicted"/>
<dbReference type="InterPro" id="IPR011009">
    <property type="entry name" value="Kinase-like_dom_sf"/>
</dbReference>
<reference evidence="2" key="1">
    <citation type="submission" date="2014-03" db="EMBL/GenBank/DDBJ databases">
        <title>Draft Genome Sequences of 13 Willow Endophytes.</title>
        <authorList>
            <person name="Gan H.Y."/>
            <person name="Gan H.M."/>
            <person name="Savka M.A."/>
            <person name="Hudson A.O."/>
        </authorList>
    </citation>
    <scope>NUCLEOTIDE SEQUENCE [LARGE SCALE GENOMIC DNA]</scope>
    <source>
        <strain evidence="2">RIT293</strain>
    </source>
</reference>
<dbReference type="AlphaFoldDB" id="A0A031FQG2"/>
<dbReference type="eggNOG" id="COG2334">
    <property type="taxonomic scope" value="Bacteria"/>
</dbReference>
<dbReference type="Gene3D" id="3.90.1200.10">
    <property type="match status" value="1"/>
</dbReference>
<dbReference type="EMBL" id="JFYO01000006">
    <property type="protein sequence ID" value="EZP26823.1"/>
    <property type="molecule type" value="Genomic_DNA"/>
</dbReference>
<protein>
    <recommendedName>
        <fullName evidence="1">Aminoglycoside phosphotransferase domain-containing protein</fullName>
    </recommendedName>
</protein>
<feature type="domain" description="Aminoglycoside phosphotransferase" evidence="1">
    <location>
        <begin position="8"/>
        <end position="197"/>
    </location>
</feature>
<name>A0A031FQG2_9MICO</name>
<dbReference type="PATRIC" id="fig|273677.3.peg.2009"/>
<dbReference type="OrthoDB" id="9797603at2"/>
<dbReference type="Proteomes" id="UP000024001">
    <property type="component" value="Unassembled WGS sequence"/>
</dbReference>
<evidence type="ECO:0000313" key="3">
    <source>
        <dbReference type="Proteomes" id="UP000024001"/>
    </source>
</evidence>
<dbReference type="Pfam" id="PF01636">
    <property type="entry name" value="APH"/>
    <property type="match status" value="1"/>
</dbReference>
<dbReference type="RefSeq" id="WP_036312062.1">
    <property type="nucleotide sequence ID" value="NZ_JFYO01000006.1"/>
</dbReference>
<organism evidence="2 3">
    <name type="scientific">Microbacterium oleivorans</name>
    <dbReference type="NCBI Taxonomy" id="273677"/>
    <lineage>
        <taxon>Bacteria</taxon>
        <taxon>Bacillati</taxon>
        <taxon>Actinomycetota</taxon>
        <taxon>Actinomycetes</taxon>
        <taxon>Micrococcales</taxon>
        <taxon>Microbacteriaceae</taxon>
        <taxon>Microbacterium</taxon>
    </lineage>
</organism>
<comment type="caution">
    <text evidence="2">The sequence shown here is derived from an EMBL/GenBank/DDBJ whole genome shotgun (WGS) entry which is preliminary data.</text>
</comment>
<sequence length="270" mass="29241">MSALGGLVAHGRSADVHSLTDSTVVKVFHDDWGSEAIDREVEDATAAFELGLTPIRCHGRTDADGRRAAIFDRIEGVALTTVAEKNPLRMGRVARALAQEHARIHRVSTDRFPDVRDVAADLVGTAPLAAFTARERGALLDHLASLPGGDSVLHLDFHPMNVFRHGGGIATIDWQSTACGDPAADVAMTRLLFTEAELFPGATRAQLLIYGAARGAMGRMYLSEYLRVTGMTTARLDQWATAARVLRLGMLDIPSERERLVHGIRSVISR</sequence>
<dbReference type="InterPro" id="IPR002575">
    <property type="entry name" value="Aminoglycoside_PTrfase"/>
</dbReference>
<evidence type="ECO:0000313" key="2">
    <source>
        <dbReference type="EMBL" id="EZP26823.1"/>
    </source>
</evidence>
<gene>
    <name evidence="2" type="ORF">BW34_02025</name>
</gene>